<proteinExistence type="predicted"/>
<evidence type="ECO:0000259" key="1">
    <source>
        <dbReference type="Pfam" id="PF00534"/>
    </source>
</evidence>
<feature type="domain" description="Glycosyltransferase subfamily 4-like N-terminal" evidence="2">
    <location>
        <begin position="14"/>
        <end position="177"/>
    </location>
</feature>
<dbReference type="AlphaFoldDB" id="A0A9X4RRV3"/>
<dbReference type="GO" id="GO:0016757">
    <property type="term" value="F:glycosyltransferase activity"/>
    <property type="evidence" value="ECO:0007669"/>
    <property type="project" value="InterPro"/>
</dbReference>
<evidence type="ECO:0000313" key="4">
    <source>
        <dbReference type="Proteomes" id="UP001152875"/>
    </source>
</evidence>
<dbReference type="InterPro" id="IPR001296">
    <property type="entry name" value="Glyco_trans_1"/>
</dbReference>
<organism evidence="3 4">
    <name type="scientific">Streptococcus suis</name>
    <dbReference type="NCBI Taxonomy" id="1307"/>
    <lineage>
        <taxon>Bacteria</taxon>
        <taxon>Bacillati</taxon>
        <taxon>Bacillota</taxon>
        <taxon>Bacilli</taxon>
        <taxon>Lactobacillales</taxon>
        <taxon>Streptococcaceae</taxon>
        <taxon>Streptococcus</taxon>
    </lineage>
</organism>
<dbReference type="Gene3D" id="3.40.50.2000">
    <property type="entry name" value="Glycogen Phosphorylase B"/>
    <property type="match status" value="2"/>
</dbReference>
<dbReference type="Proteomes" id="UP001152875">
    <property type="component" value="Unassembled WGS sequence"/>
</dbReference>
<dbReference type="PANTHER" id="PTHR12526:SF630">
    <property type="entry name" value="GLYCOSYLTRANSFERASE"/>
    <property type="match status" value="1"/>
</dbReference>
<feature type="domain" description="Glycosyl transferase family 1" evidence="1">
    <location>
        <begin position="191"/>
        <end position="348"/>
    </location>
</feature>
<comment type="caution">
    <text evidence="3">The sequence shown here is derived from an EMBL/GenBank/DDBJ whole genome shotgun (WGS) entry which is preliminary data.</text>
</comment>
<dbReference type="CDD" id="cd03811">
    <property type="entry name" value="GT4_GT28_WabH-like"/>
    <property type="match status" value="1"/>
</dbReference>
<dbReference type="Pfam" id="PF13439">
    <property type="entry name" value="Glyco_transf_4"/>
    <property type="match status" value="1"/>
</dbReference>
<protein>
    <submittedName>
        <fullName evidence="3">Glycosyltransferase</fullName>
    </submittedName>
</protein>
<reference evidence="3" key="1">
    <citation type="submission" date="2022-07" db="EMBL/GenBank/DDBJ databases">
        <title>Whole Genome Sequencing of Streptococcus suis.</title>
        <authorList>
            <person name="Dai X."/>
            <person name="Huang J."/>
            <person name="Wang L."/>
        </authorList>
    </citation>
    <scope>NUCLEOTIDE SEQUENCE</scope>
    <source>
        <strain evidence="3">XNB2</strain>
    </source>
</reference>
<evidence type="ECO:0000313" key="3">
    <source>
        <dbReference type="EMBL" id="MDG4526185.1"/>
    </source>
</evidence>
<sequence length="375" mass="42936">MKKILFMVPSLSGGGAEKVLVNLVNNLNKKYDITVLTLFDVGVNKQFLNERVNYKFVFPRVFRGNRLLLQLASPEYLYKKMVKGDYDIVVSFFQSPTTRIIAGGNKQSTKFVQWIHNEFHDKQELLSCYRSEREFRRLQQKYDATIFVAETVKTSYESLFPRLVRHPQVLYNVIETDKIRRLSLEQVDADKSSNPQNLQLISVGRLVPQKGFERLIRIVSRLAKEGYSIELSLLGTGELHSELQRLIEAEEVDSIVHLLGYKENPYAYVKNADLFVCSSLHEGYSTAVTESLIVGTPVLTTDCSGMAELLGEQNEYGMIVENSETALYKGLKELLENPHRLANYRKMAEIRGQNFNQANQVLAIERMFDELSSNL</sequence>
<dbReference type="InterPro" id="IPR028098">
    <property type="entry name" value="Glyco_trans_4-like_N"/>
</dbReference>
<dbReference type="PANTHER" id="PTHR12526">
    <property type="entry name" value="GLYCOSYLTRANSFERASE"/>
    <property type="match status" value="1"/>
</dbReference>
<dbReference type="EMBL" id="JANFMP010000003">
    <property type="protein sequence ID" value="MDG4526185.1"/>
    <property type="molecule type" value="Genomic_DNA"/>
</dbReference>
<evidence type="ECO:0000259" key="2">
    <source>
        <dbReference type="Pfam" id="PF13439"/>
    </source>
</evidence>
<dbReference type="SUPFAM" id="SSF53756">
    <property type="entry name" value="UDP-Glycosyltransferase/glycogen phosphorylase"/>
    <property type="match status" value="1"/>
</dbReference>
<accession>A0A9X4RRV3</accession>
<gene>
    <name evidence="3" type="ORF">NOL13_01965</name>
</gene>
<name>A0A9X4RRV3_STRSU</name>
<dbReference type="Pfam" id="PF00534">
    <property type="entry name" value="Glycos_transf_1"/>
    <property type="match status" value="1"/>
</dbReference>
<dbReference type="RefSeq" id="WP_277944348.1">
    <property type="nucleotide sequence ID" value="NZ_JANFMO010000004.1"/>
</dbReference>